<dbReference type="GO" id="GO:0022625">
    <property type="term" value="C:cytosolic large ribosomal subunit"/>
    <property type="evidence" value="ECO:0007669"/>
    <property type="project" value="TreeGrafter"/>
</dbReference>
<dbReference type="Proteomes" id="UP000184016">
    <property type="component" value="Unassembled WGS sequence"/>
</dbReference>
<keyword evidence="3 4" id="KW-0687">Ribonucleoprotein</keyword>
<keyword evidence="2 4" id="KW-0689">Ribosomal protein</keyword>
<evidence type="ECO:0000256" key="4">
    <source>
        <dbReference type="HAMAP-Rule" id="MF_01368"/>
    </source>
</evidence>
<sequence>MPYRKLGRTSSARKALFRSLVTDLFLYERIQTTEAKAKELRSIAEKLITLAKRGDLHARRQVAAYVRREFLNETADQDAIQKLFSELAPRFADRNGGYTRITKIGPRRGDAAPMVLLELVR</sequence>
<comment type="similarity">
    <text evidence="1 4 5">Belongs to the bacterial ribosomal protein bL17 family.</text>
</comment>
<dbReference type="PANTHER" id="PTHR14413">
    <property type="entry name" value="RIBOSOMAL PROTEIN L17"/>
    <property type="match status" value="1"/>
</dbReference>
<dbReference type="AlphaFoldDB" id="A0A1M6VG47"/>
<dbReference type="RefSeq" id="WP_072874869.1">
    <property type="nucleotide sequence ID" value="NZ_FRAF01000023.1"/>
</dbReference>
<dbReference type="InterPro" id="IPR000456">
    <property type="entry name" value="Ribosomal_bL17"/>
</dbReference>
<dbReference type="PROSITE" id="PS01167">
    <property type="entry name" value="RIBOSOMAL_L17"/>
    <property type="match status" value="1"/>
</dbReference>
<reference evidence="7" key="1">
    <citation type="submission" date="2016-11" db="EMBL/GenBank/DDBJ databases">
        <authorList>
            <person name="Varghese N."/>
            <person name="Submissions S."/>
        </authorList>
    </citation>
    <scope>NUCLEOTIDE SEQUENCE [LARGE SCALE GENOMIC DNA]</scope>
    <source>
        <strain evidence="7">USBA-503</strain>
    </source>
</reference>
<dbReference type="NCBIfam" id="TIGR00059">
    <property type="entry name" value="L17"/>
    <property type="match status" value="1"/>
</dbReference>
<dbReference type="PANTHER" id="PTHR14413:SF16">
    <property type="entry name" value="LARGE RIBOSOMAL SUBUNIT PROTEIN BL17M"/>
    <property type="match status" value="1"/>
</dbReference>
<evidence type="ECO:0000256" key="2">
    <source>
        <dbReference type="ARBA" id="ARBA00022980"/>
    </source>
</evidence>
<dbReference type="EMBL" id="FRAF01000023">
    <property type="protein sequence ID" value="SHK80439.1"/>
    <property type="molecule type" value="Genomic_DNA"/>
</dbReference>
<dbReference type="InterPro" id="IPR036373">
    <property type="entry name" value="Ribosomal_bL17_sf"/>
</dbReference>
<evidence type="ECO:0000313" key="7">
    <source>
        <dbReference type="Proteomes" id="UP000184016"/>
    </source>
</evidence>
<comment type="subunit">
    <text evidence="4">Part of the 50S ribosomal subunit. Contacts protein L32.</text>
</comment>
<keyword evidence="7" id="KW-1185">Reference proteome</keyword>
<dbReference type="HAMAP" id="MF_01368">
    <property type="entry name" value="Ribosomal_bL17"/>
    <property type="match status" value="1"/>
</dbReference>
<organism evidence="6 7">
    <name type="scientific">Alicyclobacillus tolerans</name>
    <dbReference type="NCBI Taxonomy" id="90970"/>
    <lineage>
        <taxon>Bacteria</taxon>
        <taxon>Bacillati</taxon>
        <taxon>Bacillota</taxon>
        <taxon>Bacilli</taxon>
        <taxon>Bacillales</taxon>
        <taxon>Alicyclobacillaceae</taxon>
        <taxon>Alicyclobacillus</taxon>
    </lineage>
</organism>
<evidence type="ECO:0000256" key="3">
    <source>
        <dbReference type="ARBA" id="ARBA00023274"/>
    </source>
</evidence>
<protein>
    <recommendedName>
        <fullName evidence="4">Large ribosomal subunit protein bL17</fullName>
    </recommendedName>
</protein>
<dbReference type="GO" id="GO:0006412">
    <property type="term" value="P:translation"/>
    <property type="evidence" value="ECO:0007669"/>
    <property type="project" value="UniProtKB-UniRule"/>
</dbReference>
<dbReference type="Pfam" id="PF01196">
    <property type="entry name" value="Ribosomal_L17"/>
    <property type="match status" value="1"/>
</dbReference>
<dbReference type="STRING" id="1830138.SAMN05443507_12310"/>
<dbReference type="Gene3D" id="3.90.1030.10">
    <property type="entry name" value="Ribosomal protein L17"/>
    <property type="match status" value="1"/>
</dbReference>
<evidence type="ECO:0000256" key="1">
    <source>
        <dbReference type="ARBA" id="ARBA00008777"/>
    </source>
</evidence>
<accession>A0A1M6VG47</accession>
<dbReference type="InterPro" id="IPR047859">
    <property type="entry name" value="Ribosomal_bL17_CS"/>
</dbReference>
<proteinExistence type="inferred from homology"/>
<dbReference type="SUPFAM" id="SSF64263">
    <property type="entry name" value="Prokaryotic ribosomal protein L17"/>
    <property type="match status" value="1"/>
</dbReference>
<dbReference type="FunFam" id="3.90.1030.10:FF:000002">
    <property type="entry name" value="50S ribosomal protein L17"/>
    <property type="match status" value="1"/>
</dbReference>
<name>A0A1M6VG47_9BACL</name>
<gene>
    <name evidence="4" type="primary">rplQ</name>
    <name evidence="6" type="ORF">SAMN05443507_12310</name>
</gene>
<evidence type="ECO:0000313" key="6">
    <source>
        <dbReference type="EMBL" id="SHK80439.1"/>
    </source>
</evidence>
<dbReference type="OrthoDB" id="9809073at2"/>
<evidence type="ECO:0000256" key="5">
    <source>
        <dbReference type="RuleBase" id="RU000660"/>
    </source>
</evidence>
<dbReference type="GO" id="GO:0003735">
    <property type="term" value="F:structural constituent of ribosome"/>
    <property type="evidence" value="ECO:0007669"/>
    <property type="project" value="InterPro"/>
</dbReference>